<reference evidence="4" key="1">
    <citation type="journal article" date="2011" name="Nat. Commun.">
        <title>Effector diversification within compartments of the Leptosphaeria maculans genome affected by Repeat-Induced Point mutations.</title>
        <authorList>
            <person name="Rouxel T."/>
            <person name="Grandaubert J."/>
            <person name="Hane J.K."/>
            <person name="Hoede C."/>
            <person name="van de Wouw A.P."/>
            <person name="Couloux A."/>
            <person name="Dominguez V."/>
            <person name="Anthouard V."/>
            <person name="Bally P."/>
            <person name="Bourras S."/>
            <person name="Cozijnsen A.J."/>
            <person name="Ciuffetti L.M."/>
            <person name="Degrave A."/>
            <person name="Dilmaghani A."/>
            <person name="Duret L."/>
            <person name="Fudal I."/>
            <person name="Goodwin S.B."/>
            <person name="Gout L."/>
            <person name="Glaser N."/>
            <person name="Linglin J."/>
            <person name="Kema G.H.J."/>
            <person name="Lapalu N."/>
            <person name="Lawrence C.B."/>
            <person name="May K."/>
            <person name="Meyer M."/>
            <person name="Ollivier B."/>
            <person name="Poulain J."/>
            <person name="Schoch C.L."/>
            <person name="Simon A."/>
            <person name="Spatafora J.W."/>
            <person name="Stachowiak A."/>
            <person name="Turgeon B.G."/>
            <person name="Tyler B.M."/>
            <person name="Vincent D."/>
            <person name="Weissenbach J."/>
            <person name="Amselem J."/>
            <person name="Quesneville H."/>
            <person name="Oliver R.P."/>
            <person name="Wincker P."/>
            <person name="Balesdent M.-H."/>
            <person name="Howlett B.J."/>
        </authorList>
    </citation>
    <scope>NUCLEOTIDE SEQUENCE [LARGE SCALE GENOMIC DNA]</scope>
    <source>
        <strain evidence="4">JN3 / isolate v23.1.3 / race Av1-4-5-6-7-8</strain>
    </source>
</reference>
<keyword evidence="2" id="KW-0812">Transmembrane</keyword>
<dbReference type="EMBL" id="FP929129">
    <property type="protein sequence ID" value="CBX96666.1"/>
    <property type="molecule type" value="Genomic_DNA"/>
</dbReference>
<keyword evidence="2" id="KW-1133">Transmembrane helix</keyword>
<feature type="compositionally biased region" description="Polar residues" evidence="1">
    <location>
        <begin position="36"/>
        <end position="50"/>
    </location>
</feature>
<keyword evidence="4" id="KW-1185">Reference proteome</keyword>
<feature type="transmembrane region" description="Helical" evidence="2">
    <location>
        <begin position="6"/>
        <end position="24"/>
    </location>
</feature>
<evidence type="ECO:0000313" key="4">
    <source>
        <dbReference type="Proteomes" id="UP000002668"/>
    </source>
</evidence>
<evidence type="ECO:0000313" key="3">
    <source>
        <dbReference type="EMBL" id="CBX96666.1"/>
    </source>
</evidence>
<gene>
    <name evidence="3" type="ORF">LEMA_P109310.1</name>
</gene>
<dbReference type="AlphaFoldDB" id="E4ZZ71"/>
<feature type="region of interest" description="Disordered" evidence="1">
    <location>
        <begin position="35"/>
        <end position="97"/>
    </location>
</feature>
<dbReference type="InParanoid" id="E4ZZ71"/>
<proteinExistence type="predicted"/>
<accession>E4ZZ71</accession>
<evidence type="ECO:0000256" key="2">
    <source>
        <dbReference type="SAM" id="Phobius"/>
    </source>
</evidence>
<evidence type="ECO:0000256" key="1">
    <source>
        <dbReference type="SAM" id="MobiDB-lite"/>
    </source>
</evidence>
<keyword evidence="2" id="KW-0472">Membrane</keyword>
<protein>
    <submittedName>
        <fullName evidence="3">Predicted protein</fullName>
    </submittedName>
</protein>
<name>E4ZZ71_LEPMJ</name>
<dbReference type="HOGENOM" id="CLU_1949213_0_0_1"/>
<dbReference type="Proteomes" id="UP000002668">
    <property type="component" value="Genome"/>
</dbReference>
<sequence length="129" mass="14333">MISIFTISMSITMAITIAITINLLPNQKAPLLPSLARNTSTKTPNESHTLNLAWGYTKKKEKKNEKKNQSKNTKTKADMGKTKHVIPGRGREDNGGESSVFISLTQYQVHRLIRLRLSTSTSTSTSTRT</sequence>
<dbReference type="VEuPathDB" id="FungiDB:LEMA_P109310.1"/>
<organism evidence="4">
    <name type="scientific">Leptosphaeria maculans (strain JN3 / isolate v23.1.3 / race Av1-4-5-6-7-8)</name>
    <name type="common">Blackleg fungus</name>
    <name type="synonym">Phoma lingam</name>
    <dbReference type="NCBI Taxonomy" id="985895"/>
    <lineage>
        <taxon>Eukaryota</taxon>
        <taxon>Fungi</taxon>
        <taxon>Dikarya</taxon>
        <taxon>Ascomycota</taxon>
        <taxon>Pezizomycotina</taxon>
        <taxon>Dothideomycetes</taxon>
        <taxon>Pleosporomycetidae</taxon>
        <taxon>Pleosporales</taxon>
        <taxon>Pleosporineae</taxon>
        <taxon>Leptosphaeriaceae</taxon>
        <taxon>Plenodomus</taxon>
        <taxon>Plenodomus lingam/Leptosphaeria maculans species complex</taxon>
    </lineage>
</organism>